<dbReference type="EMBL" id="VSSQ01104573">
    <property type="protein sequence ID" value="MPN45001.1"/>
    <property type="molecule type" value="Genomic_DNA"/>
</dbReference>
<keyword evidence="1" id="KW-0812">Transmembrane</keyword>
<sequence length="156" mass="17676">MIPQKTFAGDDVVKPMSSPVPNMIRHVENATKTKPIAKKGRNSFLLNCIWFRSYKIKSTKPIQPATICNIVMFPSDCVITIITIFLIYARKYKYFVIKNLKMTSNLICQNPSGSFHNGLFIRGNPMMAVKKKCIYCIFAFKNTQNTRCGKSSLPLG</sequence>
<comment type="caution">
    <text evidence="2">The sequence shown here is derived from an EMBL/GenBank/DDBJ whole genome shotgun (WGS) entry which is preliminary data.</text>
</comment>
<keyword evidence="1" id="KW-1133">Transmembrane helix</keyword>
<reference evidence="2" key="1">
    <citation type="submission" date="2019-08" db="EMBL/GenBank/DDBJ databases">
        <authorList>
            <person name="Kucharzyk K."/>
            <person name="Murdoch R.W."/>
            <person name="Higgins S."/>
            <person name="Loffler F."/>
        </authorList>
    </citation>
    <scope>NUCLEOTIDE SEQUENCE</scope>
</reference>
<evidence type="ECO:0000256" key="1">
    <source>
        <dbReference type="SAM" id="Phobius"/>
    </source>
</evidence>
<organism evidence="2">
    <name type="scientific">bioreactor metagenome</name>
    <dbReference type="NCBI Taxonomy" id="1076179"/>
    <lineage>
        <taxon>unclassified sequences</taxon>
        <taxon>metagenomes</taxon>
        <taxon>ecological metagenomes</taxon>
    </lineage>
</organism>
<proteinExistence type="predicted"/>
<name>A0A645I140_9ZZZZ</name>
<dbReference type="AlphaFoldDB" id="A0A645I140"/>
<evidence type="ECO:0000313" key="2">
    <source>
        <dbReference type="EMBL" id="MPN45001.1"/>
    </source>
</evidence>
<keyword evidence="1" id="KW-0472">Membrane</keyword>
<gene>
    <name evidence="2" type="ORF">SDC9_192568</name>
</gene>
<accession>A0A645I140</accession>
<protein>
    <submittedName>
        <fullName evidence="2">Uncharacterized protein</fullName>
    </submittedName>
</protein>
<feature type="transmembrane region" description="Helical" evidence="1">
    <location>
        <begin position="70"/>
        <end position="89"/>
    </location>
</feature>